<evidence type="ECO:0000313" key="3">
    <source>
        <dbReference type="EMBL" id="NDK89002.1"/>
    </source>
</evidence>
<dbReference type="InterPro" id="IPR050563">
    <property type="entry name" value="4-hydroxybenzoyl-CoA_TE"/>
</dbReference>
<gene>
    <name evidence="3" type="ORF">GYA93_05320</name>
</gene>
<dbReference type="Pfam" id="PF13279">
    <property type="entry name" value="4HBT_2"/>
    <property type="match status" value="1"/>
</dbReference>
<keyword evidence="2" id="KW-0378">Hydrolase</keyword>
<dbReference type="Proteomes" id="UP000466307">
    <property type="component" value="Unassembled WGS sequence"/>
</dbReference>
<dbReference type="CDD" id="cd00586">
    <property type="entry name" value="4HBT"/>
    <property type="match status" value="1"/>
</dbReference>
<name>A0A7K3LL75_9ACTN</name>
<evidence type="ECO:0000256" key="2">
    <source>
        <dbReference type="ARBA" id="ARBA00022801"/>
    </source>
</evidence>
<dbReference type="PANTHER" id="PTHR31793">
    <property type="entry name" value="4-HYDROXYBENZOYL-COA THIOESTERASE FAMILY MEMBER"/>
    <property type="match status" value="1"/>
</dbReference>
<dbReference type="Gene3D" id="3.10.129.10">
    <property type="entry name" value="Hotdog Thioesterase"/>
    <property type="match status" value="1"/>
</dbReference>
<comment type="caution">
    <text evidence="3">The sequence shown here is derived from an EMBL/GenBank/DDBJ whole genome shotgun (WGS) entry which is preliminary data.</text>
</comment>
<accession>A0A7K3LL75</accession>
<comment type="similarity">
    <text evidence="1">Belongs to the 4-hydroxybenzoyl-CoA thioesterase family.</text>
</comment>
<dbReference type="SUPFAM" id="SSF54637">
    <property type="entry name" value="Thioesterase/thiol ester dehydrase-isomerase"/>
    <property type="match status" value="1"/>
</dbReference>
<dbReference type="EMBL" id="JAADZU010000011">
    <property type="protein sequence ID" value="NDK89002.1"/>
    <property type="molecule type" value="Genomic_DNA"/>
</dbReference>
<dbReference type="PANTHER" id="PTHR31793:SF27">
    <property type="entry name" value="NOVEL THIOESTERASE SUPERFAMILY DOMAIN AND SAPOSIN A-TYPE DOMAIN CONTAINING PROTEIN (0610012H03RIK)"/>
    <property type="match status" value="1"/>
</dbReference>
<dbReference type="GO" id="GO:0047617">
    <property type="term" value="F:fatty acyl-CoA hydrolase activity"/>
    <property type="evidence" value="ECO:0007669"/>
    <property type="project" value="TreeGrafter"/>
</dbReference>
<organism evidence="3 4">
    <name type="scientific">Gordonia desulfuricans</name>
    <dbReference type="NCBI Taxonomy" id="89051"/>
    <lineage>
        <taxon>Bacteria</taxon>
        <taxon>Bacillati</taxon>
        <taxon>Actinomycetota</taxon>
        <taxon>Actinomycetes</taxon>
        <taxon>Mycobacteriales</taxon>
        <taxon>Gordoniaceae</taxon>
        <taxon>Gordonia</taxon>
    </lineage>
</organism>
<evidence type="ECO:0000256" key="1">
    <source>
        <dbReference type="ARBA" id="ARBA00005953"/>
    </source>
</evidence>
<evidence type="ECO:0000313" key="4">
    <source>
        <dbReference type="Proteomes" id="UP000466307"/>
    </source>
</evidence>
<dbReference type="AlphaFoldDB" id="A0A7K3LL75"/>
<sequence>MSEPGVRLAVVLADTPDSAPVAPVAAPPADDVVVVEAQLRWGDMDVNRHINNVQVARLFEEGRVRAFSRWFRGRGEQVHLLVARQDIEFRAPILYTEEPVSVAMAITRLGTSSYTIGAAITAADGVLSALAGTTMVVIDPESGRPIPIPDGVRAVLSAYQGEVPALRPAR</sequence>
<protein>
    <submittedName>
        <fullName evidence="3">Acyl-CoA thioesterase</fullName>
    </submittedName>
</protein>
<keyword evidence="4" id="KW-1185">Reference proteome</keyword>
<proteinExistence type="inferred from homology"/>
<reference evidence="3 4" key="1">
    <citation type="submission" date="2020-01" db="EMBL/GenBank/DDBJ databases">
        <title>Investigation of new actinobacteria for the biodesulphurisation of diesel fuel.</title>
        <authorList>
            <person name="Athi Narayanan S.M."/>
        </authorList>
    </citation>
    <scope>NUCLEOTIDE SEQUENCE [LARGE SCALE GENOMIC DNA]</scope>
    <source>
        <strain evidence="3 4">213E</strain>
    </source>
</reference>
<dbReference type="InterPro" id="IPR029069">
    <property type="entry name" value="HotDog_dom_sf"/>
</dbReference>